<dbReference type="CDD" id="cd24161">
    <property type="entry name" value="NUDIX_ADPRase_Ndx2"/>
    <property type="match status" value="1"/>
</dbReference>
<keyword evidence="5" id="KW-0378">Hydrolase</keyword>
<dbReference type="SUPFAM" id="SSF55811">
    <property type="entry name" value="Nudix"/>
    <property type="match status" value="1"/>
</dbReference>
<protein>
    <recommendedName>
        <fullName evidence="4">GDP-mannose pyrophosphatase</fullName>
    </recommendedName>
    <alternativeName>
        <fullName evidence="6">GDP-mannose hydrolase</fullName>
    </alternativeName>
    <alternativeName>
        <fullName evidence="7">GDPMK</fullName>
    </alternativeName>
</protein>
<evidence type="ECO:0000256" key="6">
    <source>
        <dbReference type="ARBA" id="ARBA00032162"/>
    </source>
</evidence>
<dbReference type="Gene3D" id="3.90.79.10">
    <property type="entry name" value="Nucleoside Triphosphate Pyrophosphohydrolase"/>
    <property type="match status" value="1"/>
</dbReference>
<evidence type="ECO:0000256" key="3">
    <source>
        <dbReference type="ARBA" id="ARBA00007275"/>
    </source>
</evidence>
<dbReference type="GO" id="GO:0019693">
    <property type="term" value="P:ribose phosphate metabolic process"/>
    <property type="evidence" value="ECO:0007669"/>
    <property type="project" value="TreeGrafter"/>
</dbReference>
<dbReference type="InterPro" id="IPR000086">
    <property type="entry name" value="NUDIX_hydrolase_dom"/>
</dbReference>
<comment type="similarity">
    <text evidence="3">Belongs to the Nudix hydrolase family. NudK subfamily.</text>
</comment>
<dbReference type="InterPro" id="IPR015797">
    <property type="entry name" value="NUDIX_hydrolase-like_dom_sf"/>
</dbReference>
<feature type="domain" description="Nudix hydrolase" evidence="8">
    <location>
        <begin position="50"/>
        <end position="178"/>
    </location>
</feature>
<dbReference type="GO" id="GO:0006753">
    <property type="term" value="P:nucleoside phosphate metabolic process"/>
    <property type="evidence" value="ECO:0007669"/>
    <property type="project" value="TreeGrafter"/>
</dbReference>
<evidence type="ECO:0000259" key="8">
    <source>
        <dbReference type="PROSITE" id="PS51462"/>
    </source>
</evidence>
<dbReference type="RefSeq" id="WP_188159018.1">
    <property type="nucleotide sequence ID" value="NZ_BMGH01000001.1"/>
</dbReference>
<organism evidence="9 10">
    <name type="scientific">Aquisalinus flavus</name>
    <dbReference type="NCBI Taxonomy" id="1526572"/>
    <lineage>
        <taxon>Bacteria</taxon>
        <taxon>Pseudomonadati</taxon>
        <taxon>Pseudomonadota</taxon>
        <taxon>Alphaproteobacteria</taxon>
        <taxon>Parvularculales</taxon>
        <taxon>Parvularculaceae</taxon>
        <taxon>Aquisalinus</taxon>
    </lineage>
</organism>
<dbReference type="Proteomes" id="UP000613582">
    <property type="component" value="Unassembled WGS sequence"/>
</dbReference>
<dbReference type="PANTHER" id="PTHR11839:SF18">
    <property type="entry name" value="NUDIX HYDROLASE DOMAIN-CONTAINING PROTEIN"/>
    <property type="match status" value="1"/>
</dbReference>
<sequence>MSDVKRGHVRRGPWIIHGETVSFDNPWIAVHEFPVTMPSGDPGRYGVVHFKNRAIGVLPIDEEGYTWLVGQHRFPADAYSWELPEGGGPLDEEPEDAAHRELEEETGVKAGKLTQIGTWHLSNSVTDEIAIAYIATGLSSGQFAPDPTEVLEIKRLPFGELLDLVMSGEITDAFTVLMVQTAYIKAQRGLLPEEISRHIVPDQ</sequence>
<dbReference type="AlphaFoldDB" id="A0A8J2Y3M9"/>
<evidence type="ECO:0000256" key="2">
    <source>
        <dbReference type="ARBA" id="ARBA00001946"/>
    </source>
</evidence>
<reference evidence="9" key="1">
    <citation type="journal article" date="2014" name="Int. J. Syst. Evol. Microbiol.">
        <title>Complete genome sequence of Corynebacterium casei LMG S-19264T (=DSM 44701T), isolated from a smear-ripened cheese.</title>
        <authorList>
            <consortium name="US DOE Joint Genome Institute (JGI-PGF)"/>
            <person name="Walter F."/>
            <person name="Albersmeier A."/>
            <person name="Kalinowski J."/>
            <person name="Ruckert C."/>
        </authorList>
    </citation>
    <scope>NUCLEOTIDE SEQUENCE</scope>
    <source>
        <strain evidence="9">CGMCC 1.12921</strain>
    </source>
</reference>
<dbReference type="PROSITE" id="PS51462">
    <property type="entry name" value="NUDIX"/>
    <property type="match status" value="1"/>
</dbReference>
<evidence type="ECO:0000256" key="5">
    <source>
        <dbReference type="ARBA" id="ARBA00022801"/>
    </source>
</evidence>
<keyword evidence="10" id="KW-1185">Reference proteome</keyword>
<dbReference type="GO" id="GO:0016787">
    <property type="term" value="F:hydrolase activity"/>
    <property type="evidence" value="ECO:0007669"/>
    <property type="project" value="UniProtKB-KW"/>
</dbReference>
<comment type="catalytic activity">
    <reaction evidence="1">
        <text>GDP-alpha-D-mannose + H2O = alpha-D-mannose 1-phosphate + GMP + 2 H(+)</text>
        <dbReference type="Rhea" id="RHEA:27978"/>
        <dbReference type="ChEBI" id="CHEBI:15377"/>
        <dbReference type="ChEBI" id="CHEBI:15378"/>
        <dbReference type="ChEBI" id="CHEBI:57527"/>
        <dbReference type="ChEBI" id="CHEBI:58115"/>
        <dbReference type="ChEBI" id="CHEBI:58409"/>
    </reaction>
</comment>
<evidence type="ECO:0000313" key="9">
    <source>
        <dbReference type="EMBL" id="GGD07164.1"/>
    </source>
</evidence>
<proteinExistence type="inferred from homology"/>
<evidence type="ECO:0000256" key="7">
    <source>
        <dbReference type="ARBA" id="ARBA00032272"/>
    </source>
</evidence>
<comment type="caution">
    <text evidence="9">The sequence shown here is derived from an EMBL/GenBank/DDBJ whole genome shotgun (WGS) entry which is preliminary data.</text>
</comment>
<evidence type="ECO:0000256" key="4">
    <source>
        <dbReference type="ARBA" id="ARBA00016377"/>
    </source>
</evidence>
<dbReference type="EMBL" id="BMGH01000001">
    <property type="protein sequence ID" value="GGD07164.1"/>
    <property type="molecule type" value="Genomic_DNA"/>
</dbReference>
<reference evidence="9" key="2">
    <citation type="submission" date="2020-09" db="EMBL/GenBank/DDBJ databases">
        <authorList>
            <person name="Sun Q."/>
            <person name="Zhou Y."/>
        </authorList>
    </citation>
    <scope>NUCLEOTIDE SEQUENCE</scope>
    <source>
        <strain evidence="9">CGMCC 1.12921</strain>
    </source>
</reference>
<dbReference type="InterPro" id="IPR020084">
    <property type="entry name" value="NUDIX_hydrolase_CS"/>
</dbReference>
<dbReference type="PANTHER" id="PTHR11839">
    <property type="entry name" value="UDP/ADP-SUGAR PYROPHOSPHATASE"/>
    <property type="match status" value="1"/>
</dbReference>
<comment type="cofactor">
    <cofactor evidence="2">
        <name>Mg(2+)</name>
        <dbReference type="ChEBI" id="CHEBI:18420"/>
    </cofactor>
</comment>
<accession>A0A8J2Y3M9</accession>
<evidence type="ECO:0000256" key="1">
    <source>
        <dbReference type="ARBA" id="ARBA00000847"/>
    </source>
</evidence>
<name>A0A8J2Y3M9_9PROT</name>
<dbReference type="PROSITE" id="PS00893">
    <property type="entry name" value="NUDIX_BOX"/>
    <property type="match status" value="1"/>
</dbReference>
<dbReference type="Pfam" id="PF00293">
    <property type="entry name" value="NUDIX"/>
    <property type="match status" value="1"/>
</dbReference>
<evidence type="ECO:0000313" key="10">
    <source>
        <dbReference type="Proteomes" id="UP000613582"/>
    </source>
</evidence>
<gene>
    <name evidence="9" type="ORF">GCM10011342_14960</name>
</gene>